<organism evidence="1 2">
    <name type="scientific">Lipomyces orientalis</name>
    <dbReference type="NCBI Taxonomy" id="1233043"/>
    <lineage>
        <taxon>Eukaryota</taxon>
        <taxon>Fungi</taxon>
        <taxon>Dikarya</taxon>
        <taxon>Ascomycota</taxon>
        <taxon>Saccharomycotina</taxon>
        <taxon>Lipomycetes</taxon>
        <taxon>Lipomycetales</taxon>
        <taxon>Lipomycetaceae</taxon>
        <taxon>Lipomyces</taxon>
    </lineage>
</organism>
<gene>
    <name evidence="1" type="ORF">V1517DRAFT_356320</name>
</gene>
<sequence length="365" mass="41715">MTEFDPKDMEYRFLGNTGLRVSVLSYGGWLTVNEDSEKITRECFEEAWKHGVNFFDTRANLRQAEVYSNGDCETVFGQVFKELGWTRSDYVVSTKLYFGFGEKSPNGRGLSRKHLMEVGAIVFCHPLTVAKELQGMDKSLKRLQMEYVDIVFAHRPDRDGVPMEEVVRAFTQIIQDGKAFYWGTSEWSAFEIEHAHHIATKYGLIPPIAEQPEYSMLKRERFEAEYYPLYKLYKYGTTIWSPLAGGILTGKYNDGFAPGTRYGDATSPLMKMIRSRYETPEGKAKIEKVKKLSAIAEDLGCTTAQLALAFLLKNPNVSTIITGSTKAEQVKENMVALKVYRKLTDEHVEIIEKILDNKPDYFKLF</sequence>
<comment type="caution">
    <text evidence="1">The sequence shown here is derived from an EMBL/GenBank/DDBJ whole genome shotgun (WGS) entry which is preliminary data.</text>
</comment>
<dbReference type="Proteomes" id="UP001489719">
    <property type="component" value="Unassembled WGS sequence"/>
</dbReference>
<protein>
    <submittedName>
        <fullName evidence="1">NADP-dependent oxidoreductase domain-containing protein</fullName>
    </submittedName>
</protein>
<accession>A0ACC3TG01</accession>
<reference evidence="2" key="1">
    <citation type="journal article" date="2024" name="Front. Bioeng. Biotechnol.">
        <title>Genome-scale model development and genomic sequencing of the oleaginous clade Lipomyces.</title>
        <authorList>
            <person name="Czajka J.J."/>
            <person name="Han Y."/>
            <person name="Kim J."/>
            <person name="Mondo S.J."/>
            <person name="Hofstad B.A."/>
            <person name="Robles A."/>
            <person name="Haridas S."/>
            <person name="Riley R."/>
            <person name="LaButti K."/>
            <person name="Pangilinan J."/>
            <person name="Andreopoulos W."/>
            <person name="Lipzen A."/>
            <person name="Yan J."/>
            <person name="Wang M."/>
            <person name="Ng V."/>
            <person name="Grigoriev I.V."/>
            <person name="Spatafora J.W."/>
            <person name="Magnuson J.K."/>
            <person name="Baker S.E."/>
            <person name="Pomraning K.R."/>
        </authorList>
    </citation>
    <scope>NUCLEOTIDE SEQUENCE [LARGE SCALE GENOMIC DNA]</scope>
    <source>
        <strain evidence="2">CBS 10300</strain>
    </source>
</reference>
<proteinExistence type="predicted"/>
<evidence type="ECO:0000313" key="1">
    <source>
        <dbReference type="EMBL" id="KAK9320113.1"/>
    </source>
</evidence>
<keyword evidence="2" id="KW-1185">Reference proteome</keyword>
<name>A0ACC3TG01_9ASCO</name>
<evidence type="ECO:0000313" key="2">
    <source>
        <dbReference type="Proteomes" id="UP001489719"/>
    </source>
</evidence>
<dbReference type="EMBL" id="MU970144">
    <property type="protein sequence ID" value="KAK9320113.1"/>
    <property type="molecule type" value="Genomic_DNA"/>
</dbReference>